<dbReference type="EMBL" id="CAXAMN010003880">
    <property type="protein sequence ID" value="CAK9006649.1"/>
    <property type="molecule type" value="Genomic_DNA"/>
</dbReference>
<dbReference type="Gene3D" id="2.130.10.10">
    <property type="entry name" value="YVTN repeat-like/Quinoprotein amine dehydrogenase"/>
    <property type="match status" value="1"/>
</dbReference>
<keyword evidence="4" id="KW-0677">Repeat</keyword>
<dbReference type="PANTHER" id="PTHR18359">
    <property type="entry name" value="WD-REPEAT PROTEIN-RELATED"/>
    <property type="match status" value="1"/>
</dbReference>
<keyword evidence="5" id="KW-0539">Nucleus</keyword>
<evidence type="ECO:0000256" key="4">
    <source>
        <dbReference type="ARBA" id="ARBA00022737"/>
    </source>
</evidence>
<name>A0ABP0IX61_9DINO</name>
<dbReference type="InterPro" id="IPR036322">
    <property type="entry name" value="WD40_repeat_dom_sf"/>
</dbReference>
<accession>A0ABP0IX61</accession>
<proteinExistence type="predicted"/>
<evidence type="ECO:0000256" key="2">
    <source>
        <dbReference type="ARBA" id="ARBA00022552"/>
    </source>
</evidence>
<dbReference type="InterPro" id="IPR015943">
    <property type="entry name" value="WD40/YVTN_repeat-like_dom_sf"/>
</dbReference>
<evidence type="ECO:0000256" key="1">
    <source>
        <dbReference type="ARBA" id="ARBA00004604"/>
    </source>
</evidence>
<keyword evidence="7" id="KW-1185">Reference proteome</keyword>
<sequence length="183" mass="20106">MSSTRPTRSLLLSHRDVEFPPSTSARAGGGMTTPRCNIYEWDISTGRCRQKIKESWATGIRCMATSQQSLAIGTSTGNVDLLDLSGPKLSGTPIHSIGNLTTRVDCVRYSPDGQILGICSRMKSKALRLVHSGTATVFQNWPTEKTPLDRASVFDFSKQGVMAIGNETGRVLLYRLRHYIKSD</sequence>
<keyword evidence="3" id="KW-0853">WD repeat</keyword>
<comment type="subcellular location">
    <subcellularLocation>
        <location evidence="1">Nucleus</location>
        <location evidence="1">Nucleolus</location>
    </subcellularLocation>
</comment>
<comment type="caution">
    <text evidence="6">The sequence shown here is derived from an EMBL/GenBank/DDBJ whole genome shotgun (WGS) entry which is preliminary data.</text>
</comment>
<evidence type="ECO:0000256" key="5">
    <source>
        <dbReference type="ARBA" id="ARBA00023242"/>
    </source>
</evidence>
<reference evidence="6 7" key="1">
    <citation type="submission" date="2024-02" db="EMBL/GenBank/DDBJ databases">
        <authorList>
            <person name="Chen Y."/>
            <person name="Shah S."/>
            <person name="Dougan E. K."/>
            <person name="Thang M."/>
            <person name="Chan C."/>
        </authorList>
    </citation>
    <scope>NUCLEOTIDE SEQUENCE [LARGE SCALE GENOMIC DNA]</scope>
</reference>
<evidence type="ECO:0000256" key="3">
    <source>
        <dbReference type="ARBA" id="ARBA00022574"/>
    </source>
</evidence>
<dbReference type="InterPro" id="IPR045161">
    <property type="entry name" value="Utp18"/>
</dbReference>
<dbReference type="SUPFAM" id="SSF50978">
    <property type="entry name" value="WD40 repeat-like"/>
    <property type="match status" value="1"/>
</dbReference>
<evidence type="ECO:0000313" key="6">
    <source>
        <dbReference type="EMBL" id="CAK9006649.1"/>
    </source>
</evidence>
<protein>
    <recommendedName>
        <fullName evidence="8">Anaphase-promoting complex subunit 4 WD40 domain-containing protein</fullName>
    </recommendedName>
</protein>
<dbReference type="Proteomes" id="UP001642484">
    <property type="component" value="Unassembled WGS sequence"/>
</dbReference>
<evidence type="ECO:0008006" key="8">
    <source>
        <dbReference type="Google" id="ProtNLM"/>
    </source>
</evidence>
<organism evidence="6 7">
    <name type="scientific">Durusdinium trenchii</name>
    <dbReference type="NCBI Taxonomy" id="1381693"/>
    <lineage>
        <taxon>Eukaryota</taxon>
        <taxon>Sar</taxon>
        <taxon>Alveolata</taxon>
        <taxon>Dinophyceae</taxon>
        <taxon>Suessiales</taxon>
        <taxon>Symbiodiniaceae</taxon>
        <taxon>Durusdinium</taxon>
    </lineage>
</organism>
<evidence type="ECO:0000313" key="7">
    <source>
        <dbReference type="Proteomes" id="UP001642484"/>
    </source>
</evidence>
<dbReference type="PANTHER" id="PTHR18359:SF0">
    <property type="entry name" value="U3 SMALL NUCLEOLAR RNA-ASSOCIATED PROTEIN 18 HOMOLOG"/>
    <property type="match status" value="1"/>
</dbReference>
<keyword evidence="2" id="KW-0698">rRNA processing</keyword>
<gene>
    <name evidence="6" type="ORF">CCMP2556_LOCUS8507</name>
</gene>